<proteinExistence type="predicted"/>
<evidence type="ECO:0000313" key="2">
    <source>
        <dbReference type="EMBL" id="QKG19848.1"/>
    </source>
</evidence>
<dbReference type="EMBL" id="CP053892">
    <property type="protein sequence ID" value="QKG19848.1"/>
    <property type="molecule type" value="Genomic_DNA"/>
</dbReference>
<dbReference type="RefSeq" id="WP_173094179.1">
    <property type="nucleotide sequence ID" value="NZ_CP053892.1"/>
</dbReference>
<organism evidence="2 3">
    <name type="scientific">Actinomadura verrucosospora</name>
    <dbReference type="NCBI Taxonomy" id="46165"/>
    <lineage>
        <taxon>Bacteria</taxon>
        <taxon>Bacillati</taxon>
        <taxon>Actinomycetota</taxon>
        <taxon>Actinomycetes</taxon>
        <taxon>Streptosporangiales</taxon>
        <taxon>Thermomonosporaceae</taxon>
        <taxon>Actinomadura</taxon>
    </lineage>
</organism>
<protein>
    <submittedName>
        <fullName evidence="2">Uncharacterized protein</fullName>
    </submittedName>
</protein>
<accession>A0A7D4AIX6</accession>
<dbReference type="Proteomes" id="UP000501240">
    <property type="component" value="Chromosome"/>
</dbReference>
<evidence type="ECO:0000256" key="1">
    <source>
        <dbReference type="SAM" id="MobiDB-lite"/>
    </source>
</evidence>
<keyword evidence="3" id="KW-1185">Reference proteome</keyword>
<reference evidence="2 3" key="1">
    <citation type="submission" date="2020-05" db="EMBL/GenBank/DDBJ databases">
        <title>Actinomadura verrucosospora NRRL-B18236 (PFL_A860) Genome sequencing and assembly.</title>
        <authorList>
            <person name="Samborskyy M."/>
        </authorList>
    </citation>
    <scope>NUCLEOTIDE SEQUENCE [LARGE SCALE GENOMIC DNA]</scope>
    <source>
        <strain evidence="2 3">NRRL:B18236</strain>
    </source>
</reference>
<name>A0A7D4AIX6_ACTVE</name>
<dbReference type="AlphaFoldDB" id="A0A7D4AIX6"/>
<evidence type="ECO:0000313" key="3">
    <source>
        <dbReference type="Proteomes" id="UP000501240"/>
    </source>
</evidence>
<feature type="compositionally biased region" description="Low complexity" evidence="1">
    <location>
        <begin position="21"/>
        <end position="37"/>
    </location>
</feature>
<sequence length="66" mass="6407">MTTSSYNGPLGRAAGPGGRMGPRTTPAASAAVAGSGSVHRRLPDSPAVTALISAQSGSGDIDIDGR</sequence>
<gene>
    <name evidence="2" type="ORF">ACTIVE_1484</name>
</gene>
<feature type="region of interest" description="Disordered" evidence="1">
    <location>
        <begin position="1"/>
        <end position="42"/>
    </location>
</feature>